<evidence type="ECO:0000313" key="9">
    <source>
        <dbReference type="Proteomes" id="UP001589844"/>
    </source>
</evidence>
<evidence type="ECO:0000259" key="7">
    <source>
        <dbReference type="Pfam" id="PF05193"/>
    </source>
</evidence>
<dbReference type="PANTHER" id="PTHR43690">
    <property type="entry name" value="NARDILYSIN"/>
    <property type="match status" value="1"/>
</dbReference>
<evidence type="ECO:0000259" key="6">
    <source>
        <dbReference type="Pfam" id="PF00675"/>
    </source>
</evidence>
<organism evidence="8 9">
    <name type="scientific">Undibacterium danionis</name>
    <dbReference type="NCBI Taxonomy" id="1812100"/>
    <lineage>
        <taxon>Bacteria</taxon>
        <taxon>Pseudomonadati</taxon>
        <taxon>Pseudomonadota</taxon>
        <taxon>Betaproteobacteria</taxon>
        <taxon>Burkholderiales</taxon>
        <taxon>Oxalobacteraceae</taxon>
        <taxon>Undibacterium</taxon>
    </lineage>
</organism>
<feature type="domain" description="Peptidase M16 C-terminal" evidence="7">
    <location>
        <begin position="222"/>
        <end position="401"/>
    </location>
</feature>
<dbReference type="SUPFAM" id="SSF63411">
    <property type="entry name" value="LuxS/MPP-like metallohydrolase"/>
    <property type="match status" value="4"/>
</dbReference>
<evidence type="ECO:0000313" key="8">
    <source>
        <dbReference type="EMBL" id="MFC0351372.1"/>
    </source>
</evidence>
<evidence type="ECO:0000256" key="4">
    <source>
        <dbReference type="ARBA" id="ARBA00022833"/>
    </source>
</evidence>
<comment type="caution">
    <text evidence="8">The sequence shown here is derived from an EMBL/GenBank/DDBJ whole genome shotgun (WGS) entry which is preliminary data.</text>
</comment>
<dbReference type="InterPro" id="IPR007863">
    <property type="entry name" value="Peptidase_M16_C"/>
</dbReference>
<reference evidence="8 9" key="1">
    <citation type="submission" date="2024-09" db="EMBL/GenBank/DDBJ databases">
        <authorList>
            <person name="Sun Q."/>
            <person name="Mori K."/>
        </authorList>
    </citation>
    <scope>NUCLEOTIDE SEQUENCE [LARGE SCALE GENOMIC DNA]</scope>
    <source>
        <strain evidence="8 9">CCM 8677</strain>
    </source>
</reference>
<keyword evidence="3" id="KW-0378">Hydrolase</keyword>
<keyword evidence="2" id="KW-0645">Protease</keyword>
<dbReference type="EMBL" id="JBHLXJ010000018">
    <property type="protein sequence ID" value="MFC0351372.1"/>
    <property type="molecule type" value="Genomic_DNA"/>
</dbReference>
<dbReference type="Pfam" id="PF05193">
    <property type="entry name" value="Peptidase_M16_C"/>
    <property type="match status" value="2"/>
</dbReference>
<dbReference type="InterPro" id="IPR050626">
    <property type="entry name" value="Peptidase_M16"/>
</dbReference>
<name>A0ABV6IIA4_9BURK</name>
<comment type="similarity">
    <text evidence="1">Belongs to the peptidase M16 family.</text>
</comment>
<dbReference type="PANTHER" id="PTHR43690:SF34">
    <property type="entry name" value="ZINC PROTEASE PQQL-LIKE"/>
    <property type="match status" value="1"/>
</dbReference>
<accession>A0ABV6IIA4</accession>
<keyword evidence="9" id="KW-1185">Reference proteome</keyword>
<keyword evidence="5" id="KW-0482">Metalloprotease</keyword>
<dbReference type="InterPro" id="IPR011765">
    <property type="entry name" value="Pept_M16_N"/>
</dbReference>
<proteinExistence type="inferred from homology"/>
<evidence type="ECO:0000256" key="3">
    <source>
        <dbReference type="ARBA" id="ARBA00022801"/>
    </source>
</evidence>
<dbReference type="Pfam" id="PF00675">
    <property type="entry name" value="Peptidase_M16"/>
    <property type="match status" value="1"/>
</dbReference>
<dbReference type="Proteomes" id="UP001589844">
    <property type="component" value="Unassembled WGS sequence"/>
</dbReference>
<dbReference type="InterPro" id="IPR011249">
    <property type="entry name" value="Metalloenz_LuxS/M16"/>
</dbReference>
<keyword evidence="4" id="KW-0862">Zinc</keyword>
<evidence type="ECO:0000256" key="5">
    <source>
        <dbReference type="ARBA" id="ARBA00023049"/>
    </source>
</evidence>
<gene>
    <name evidence="8" type="ORF">ACFFJH_16250</name>
</gene>
<feature type="domain" description="Peptidase M16 N-terminal" evidence="6">
    <location>
        <begin position="64"/>
        <end position="183"/>
    </location>
</feature>
<dbReference type="Gene3D" id="3.30.830.10">
    <property type="entry name" value="Metalloenzyme, LuxS/M16 peptidase-like"/>
    <property type="match status" value="4"/>
</dbReference>
<sequence length="960" mass="106371">MTPVLALALPNTEQNIVQTPSKAPNKLAAKTSINAASYAANQLIPYSPKLLKGQLANGLTYYLQKNSKPEQKAELRLVIKAGSVLEDEDQQGLAHFTEHMAFNGSKHFKKNELVSFLESIGVKFGADLNAYTSFDETVYILPIPTDKPENLEKAFLVLSDWASGLSFDPAEVDKERGVVLEEARLGKGAGDRIRKQILPKVLHGSKYAERLPIGKEEVIKNFSYSALQRFYKDWYRPDLMAVVVVGDVDTDQVKRLIEKHFSGLKNPAKPRTRTQASIPLKNIGEAVIATDTEMNISSISISQARYLNKNDGKFGSYRQRKIQNFFNSMLAERLRELTQVPNPPFLGGSSGVSSIIGDYQEVNSSAAIGKAGVQVAIDALIEENKRVAQFGFSAAELERAKLNSLRNLEHSYKEREKTQSSSLAEEFIRNFLRGESIPGIEAEYVFHKEIVNGIQLDEINRFAKSVLTADAPKLIMYQGSTKPDHIIPDAAQLQAMVKSAEQKVVSARTEKILAKSLFEQAPTPGHIVKEDQNSLLGTTELTLSNGVKVVLKSTDFKSDQILLSATRAGGTALIDDADYLQSRYATTVVGSMGIKDLSPTDVSKILAGKIANVSTTFGENSEGISGSSNKEDLESMLQVLNLVLTQPRKDPILFQSFVSKQMDALKNQMANPAAVFQEQFIQATFPAHPRIPVLAKPEHIAQLDLDKMMQIYQARFSSAKGFTFFMVGSFDIEKVKPLLLTYLGSLPTHDIEIGIKDHGLRPNQGIIKKNIFVGKEPQSLVTLQLHGERPMSIEERLRFSAMVEVLQLRLTAKMREELGAVYSPRVTGSLKRIPYQGYSLVLALPSGPENVEKLLNSSFKLIEEMKAAPATEDELNKVKENWLKNRKESIKTNGFWLSAMSSALQNKDDPAEIFTFDERVKALSAKDIQTAAQSYLDTKNFIQVVMYPESAKEANKDASK</sequence>
<evidence type="ECO:0000256" key="2">
    <source>
        <dbReference type="ARBA" id="ARBA00022670"/>
    </source>
</evidence>
<evidence type="ECO:0000256" key="1">
    <source>
        <dbReference type="ARBA" id="ARBA00007261"/>
    </source>
</evidence>
<protein>
    <submittedName>
        <fullName evidence="8">M16 family metallopeptidase</fullName>
    </submittedName>
</protein>
<feature type="domain" description="Peptidase M16 C-terminal" evidence="7">
    <location>
        <begin position="703"/>
        <end position="880"/>
    </location>
</feature>